<comment type="caution">
    <text evidence="1">The sequence shown here is derived from an EMBL/GenBank/DDBJ whole genome shotgun (WGS) entry which is preliminary data.</text>
</comment>
<dbReference type="Proteomes" id="UP001234297">
    <property type="component" value="Chromosome 5"/>
</dbReference>
<sequence length="1143" mass="126042">MSKMKHLLRKLHISCSPDDNHTLPNENHHRNNSPPSPSPSTPSSSSSPAVAAAAAAVASTTTADDGSADFNFFEEEFQVQLALAISASDDRDDPESKQIKAAKRMSLGCSHAAPHDDETLVEFLSLRYWNFNVVNYDEKVVDGFYDVYGILSNPNMQGKIPSLVDLQAISISDIADYEVVLVNRVVDHALQQLEREAVSIASECGAAELGPVVSGLIQKIADLVVHSLGGPVTDADDMLTRWTNKSYELRTSLNTIVLPLGRLEVGLSRHRALLFKVLADQINLPCRLVKGSYYTGTDEGAVNIIKIPPESGGGEYIIDLMGAPGTLIPAEMSTSHLQNSGLDITSSSPVQQTVKDFHSTHAMDLHSQLEMNSVIMEGSSWDSNSIKKLVGFGSGEAPSVGFQPEGDELHLGEKYRTARFEHEFGNLLPSLGRPRGGSTGTKDANSPVQQMKVNDVSKYVISAAQNPQFAQKLHAVLLESGALPHSDLFSDVNSPPDLVEQRVLSQSCRGGRKIGGELELRHVQFLPYMDRSPVPILGVSHFDCEEHSDGLTQKRWQDSNVSEPTHESTLNSSSTDQPGLSSMDLHFPVDANTINPGVPLSSVCPNEWVVVQADSLVDTIPVLGSSAVLPRTSDGGKTQEPSIPYVTDCGHKQLGNPFTVVGAQNFQANAGIVAKHVERRVGVYSPHCQASISESVERFTETSNKDPHISSNNNEGSYSVLDGIAEWEIPWENLHIGERIGLGSYGEVYRADWHGTGIHGVRTPKASEEPTCNSHSTATAMRSGEAEEVAVKKFLDQDFSGDALEQFRSEIKIMLRLRHPNVVLFMGAVTHPPNLSILTEFLPRGSLYRLLHRPNIQLDEKRRLRMALDVAKGMNYLHTSHPTIVHRDLKSSNLLVDKNWVVKVCDFGLSRLKHHTFLSSKSTAGTPEWMAPEVLRNEQSNEKCDVYSFGVILWELATMRMPWSGMNPMQVVGAVGFQNRRLEIPKEVDPMVAKIICDCWQSDPTLRPSFAQLLAPLKHLVTKNCWAQKEYRNEDSESSDNVMGSNSVIYFHSQRPRNLAKTGGKICSVGQWLCEVQWKKNRSVAHQRLYELIVEHQGWSSMLSQEHANAVVMYGTSGDTLERAMSTEHVEWRCAFCDKRILL</sequence>
<name>A0ACC2M5P8_PERAE</name>
<proteinExistence type="predicted"/>
<protein>
    <submittedName>
        <fullName evidence="1">Uncharacterized protein</fullName>
    </submittedName>
</protein>
<dbReference type="EMBL" id="CM056813">
    <property type="protein sequence ID" value="KAJ8640966.1"/>
    <property type="molecule type" value="Genomic_DNA"/>
</dbReference>
<organism evidence="1 2">
    <name type="scientific">Persea americana</name>
    <name type="common">Avocado</name>
    <dbReference type="NCBI Taxonomy" id="3435"/>
    <lineage>
        <taxon>Eukaryota</taxon>
        <taxon>Viridiplantae</taxon>
        <taxon>Streptophyta</taxon>
        <taxon>Embryophyta</taxon>
        <taxon>Tracheophyta</taxon>
        <taxon>Spermatophyta</taxon>
        <taxon>Magnoliopsida</taxon>
        <taxon>Magnoliidae</taxon>
        <taxon>Laurales</taxon>
        <taxon>Lauraceae</taxon>
        <taxon>Persea</taxon>
    </lineage>
</organism>
<reference evidence="1 2" key="1">
    <citation type="journal article" date="2022" name="Hortic Res">
        <title>A haplotype resolved chromosomal level avocado genome allows analysis of novel avocado genes.</title>
        <authorList>
            <person name="Nath O."/>
            <person name="Fletcher S.J."/>
            <person name="Hayward A."/>
            <person name="Shaw L.M."/>
            <person name="Masouleh A.K."/>
            <person name="Furtado A."/>
            <person name="Henry R.J."/>
            <person name="Mitter N."/>
        </authorList>
    </citation>
    <scope>NUCLEOTIDE SEQUENCE [LARGE SCALE GENOMIC DNA]</scope>
    <source>
        <strain evidence="2">cv. Hass</strain>
    </source>
</reference>
<gene>
    <name evidence="1" type="ORF">MRB53_017660</name>
</gene>
<keyword evidence="2" id="KW-1185">Reference proteome</keyword>
<evidence type="ECO:0000313" key="1">
    <source>
        <dbReference type="EMBL" id="KAJ8640966.1"/>
    </source>
</evidence>
<accession>A0ACC2M5P8</accession>
<evidence type="ECO:0000313" key="2">
    <source>
        <dbReference type="Proteomes" id="UP001234297"/>
    </source>
</evidence>